<organism evidence="3">
    <name type="scientific">invertebrate metagenome</name>
    <dbReference type="NCBI Taxonomy" id="1711999"/>
    <lineage>
        <taxon>unclassified sequences</taxon>
        <taxon>metagenomes</taxon>
        <taxon>organismal metagenomes</taxon>
    </lineage>
</organism>
<dbReference type="InterPro" id="IPR039989">
    <property type="entry name" value="NUDT9"/>
</dbReference>
<dbReference type="Gene3D" id="3.90.79.10">
    <property type="entry name" value="Nucleoside Triphosphate Pyrophosphohydrolase"/>
    <property type="match status" value="2"/>
</dbReference>
<evidence type="ECO:0000256" key="1">
    <source>
        <dbReference type="SAM" id="MobiDB-lite"/>
    </source>
</evidence>
<comment type="caution">
    <text evidence="3">The sequence shown here is derived from an EMBL/GenBank/DDBJ whole genome shotgun (WGS) entry which is preliminary data.</text>
</comment>
<dbReference type="AlphaFoldDB" id="A0A2H9T837"/>
<dbReference type="PANTHER" id="PTHR13030:SF8">
    <property type="entry name" value="ADP-RIBOSE PYROPHOSPHATASE, MITOCHONDRIAL"/>
    <property type="match status" value="1"/>
</dbReference>
<dbReference type="InterPro" id="IPR015797">
    <property type="entry name" value="NUDIX_hydrolase-like_dom_sf"/>
</dbReference>
<dbReference type="InterPro" id="IPR000086">
    <property type="entry name" value="NUDIX_hydrolase_dom"/>
</dbReference>
<proteinExistence type="predicted"/>
<accession>A0A2H9T837</accession>
<feature type="compositionally biased region" description="Polar residues" evidence="1">
    <location>
        <begin position="7"/>
        <end position="29"/>
    </location>
</feature>
<feature type="region of interest" description="Disordered" evidence="1">
    <location>
        <begin position="1"/>
        <end position="83"/>
    </location>
</feature>
<feature type="region of interest" description="Disordered" evidence="1">
    <location>
        <begin position="142"/>
        <end position="167"/>
    </location>
</feature>
<dbReference type="Pfam" id="PF25969">
    <property type="entry name" value="NUDT9_N"/>
    <property type="match status" value="1"/>
</dbReference>
<feature type="domain" description="Nudix hydrolase" evidence="2">
    <location>
        <begin position="170"/>
        <end position="427"/>
    </location>
</feature>
<dbReference type="GO" id="GO:0047631">
    <property type="term" value="F:ADP-ribose diphosphatase activity"/>
    <property type="evidence" value="ECO:0007669"/>
    <property type="project" value="InterPro"/>
</dbReference>
<feature type="compositionally biased region" description="Basic residues" evidence="1">
    <location>
        <begin position="45"/>
        <end position="55"/>
    </location>
</feature>
<dbReference type="PROSITE" id="PS51462">
    <property type="entry name" value="NUDIX"/>
    <property type="match status" value="1"/>
</dbReference>
<evidence type="ECO:0000313" key="3">
    <source>
        <dbReference type="EMBL" id="PJE79400.1"/>
    </source>
</evidence>
<dbReference type="PANTHER" id="PTHR13030">
    <property type="entry name" value="NUDIX HYDROLASE"/>
    <property type="match status" value="1"/>
</dbReference>
<dbReference type="Pfam" id="PF00293">
    <property type="entry name" value="NUDIX"/>
    <property type="match status" value="1"/>
</dbReference>
<evidence type="ECO:0000259" key="2">
    <source>
        <dbReference type="PROSITE" id="PS51462"/>
    </source>
</evidence>
<reference evidence="3" key="1">
    <citation type="journal article" date="2017" name="Appl. Environ. Microbiol.">
        <title>Molecular characterization of an Endozoicomonas-like organism causing infection in king scallop Pecten maximus L.</title>
        <authorList>
            <person name="Cano I."/>
            <person name="van Aerle R."/>
            <person name="Ross S."/>
            <person name="Verner-Jeffreys D.W."/>
            <person name="Paley R.K."/>
            <person name="Rimmer G."/>
            <person name="Ryder D."/>
            <person name="Hooper P."/>
            <person name="Stone D."/>
            <person name="Feist S.W."/>
        </authorList>
    </citation>
    <scope>NUCLEOTIDE SEQUENCE</scope>
</reference>
<sequence>MPKVSGVSGNSPITPGDNENNASPSNKTGKMQGKTAPRKVVVTSPKKRIMGKAGKRQSLPSVSGRKITVSGQKTHARAGDNTPEGYNRIKIPVSKVSWTVPFKLYKPTEFTAEKILKQPVYADPVDPAGIDWNSPDRQSHIGKLRFDGDRPLNPKGRTGTSGRGVLGKWGANHAADPIITRQHNGKLELLVIQRRDTDQWALPGGMKDPEDAHLSTTAIRELVEEALNPEDVADVRTEAFEKVTQSLPLSLSENKRVALRMAPEAYHSDFGFSFAEAAQNNFENLKQRMSNLSVSINIMAQELMTGPRALTQQQQTELFGLFQERAVQETVDSRMAEMRQEKAEMLRQMPAFAQAKAVYQGYVDDRRNTDNAWMETSAFHVHLDDPSFLTLSAGDDAKAAKWMEVNQKNLSGLYASHADIVQKSDMIRSALKHH</sequence>
<name>A0A2H9T837_9ZZZZ</name>
<dbReference type="SUPFAM" id="SSF55811">
    <property type="entry name" value="Nudix"/>
    <property type="match status" value="1"/>
</dbReference>
<protein>
    <recommendedName>
        <fullName evidence="2">Nudix hydrolase domain-containing protein</fullName>
    </recommendedName>
</protein>
<gene>
    <name evidence="3" type="ORF">CI610_01622</name>
</gene>
<dbReference type="EMBL" id="NSIT01000071">
    <property type="protein sequence ID" value="PJE79400.1"/>
    <property type="molecule type" value="Genomic_DNA"/>
</dbReference>